<dbReference type="AlphaFoldDB" id="A0AAU7V5K4"/>
<accession>A0AAU7V5K4</accession>
<feature type="transmembrane region" description="Helical" evidence="1">
    <location>
        <begin position="85"/>
        <end position="104"/>
    </location>
</feature>
<gene>
    <name evidence="3" type="ORF">SAC06_05485</name>
</gene>
<dbReference type="Pfam" id="PF14340">
    <property type="entry name" value="DUF4395"/>
    <property type="match status" value="1"/>
</dbReference>
<keyword evidence="1" id="KW-0472">Membrane</keyword>
<name>A0AAU7V5K4_9ACTO</name>
<feature type="transmembrane region" description="Helical" evidence="1">
    <location>
        <begin position="45"/>
        <end position="65"/>
    </location>
</feature>
<feature type="transmembrane region" description="Helical" evidence="1">
    <location>
        <begin position="116"/>
        <end position="135"/>
    </location>
</feature>
<organism evidence="3">
    <name type="scientific">Scrofimicrobium appendicitidis</name>
    <dbReference type="NCBI Taxonomy" id="3079930"/>
    <lineage>
        <taxon>Bacteria</taxon>
        <taxon>Bacillati</taxon>
        <taxon>Actinomycetota</taxon>
        <taxon>Actinomycetes</taxon>
        <taxon>Actinomycetales</taxon>
        <taxon>Actinomycetaceae</taxon>
        <taxon>Scrofimicrobium</taxon>
    </lineage>
</organism>
<keyword evidence="1" id="KW-1133">Transmembrane helix</keyword>
<dbReference type="RefSeq" id="WP_350257316.1">
    <property type="nucleotide sequence ID" value="NZ_CP138335.1"/>
</dbReference>
<dbReference type="InterPro" id="IPR025508">
    <property type="entry name" value="DUF4395"/>
</dbReference>
<protein>
    <submittedName>
        <fullName evidence="3">DUF4395 family protein</fullName>
    </submittedName>
</protein>
<feature type="domain" description="DUF4395" evidence="2">
    <location>
        <begin position="38"/>
        <end position="173"/>
    </location>
</feature>
<evidence type="ECO:0000259" key="2">
    <source>
        <dbReference type="Pfam" id="PF14340"/>
    </source>
</evidence>
<keyword evidence="1" id="KW-0812">Transmembrane</keyword>
<evidence type="ECO:0000313" key="3">
    <source>
        <dbReference type="EMBL" id="XBW07110.1"/>
    </source>
</evidence>
<feature type="transmembrane region" description="Helical" evidence="1">
    <location>
        <begin position="141"/>
        <end position="163"/>
    </location>
</feature>
<dbReference type="KEGG" id="sapp:SAC06_05485"/>
<dbReference type="EMBL" id="CP138335">
    <property type="protein sequence ID" value="XBW07110.1"/>
    <property type="molecule type" value="Genomic_DNA"/>
</dbReference>
<proteinExistence type="predicted"/>
<sequence length="187" mass="19888">MANTPKLKSPKPGQIRVDSSPVSLAAKGQPAPTGPALINERTVRLAAGLLLLGVFSAIGAAITQGSTRPLQLFAAYFLVDMSARLIAPKVAPSLALAGWLTRPFAPVWVGLRQKEFAWILGLGLAFTACLAVSWFQLPVAWALLVCTPCLILLFLEAAFGFCVGCHLQLRLTRETPQHCPGGTCPSR</sequence>
<evidence type="ECO:0000256" key="1">
    <source>
        <dbReference type="SAM" id="Phobius"/>
    </source>
</evidence>
<reference evidence="3" key="1">
    <citation type="submission" date="2023-11" db="EMBL/GenBank/DDBJ databases">
        <title>Scrofimicrobium hongkongense sp. nov., isolated from a patient with peritonitis.</title>
        <authorList>
            <person name="Lao H.Y."/>
            <person name="Wong A.Y.P."/>
            <person name="Ng T.L."/>
            <person name="Wong R.Y.L."/>
            <person name="Yau M.C.Y."/>
            <person name="Lam J.Y.W."/>
            <person name="Siu G.K.H."/>
        </authorList>
    </citation>
    <scope>NUCLEOTIDE SEQUENCE</scope>
    <source>
        <strain evidence="3">R131</strain>
    </source>
</reference>